<keyword evidence="7" id="KW-1185">Reference proteome</keyword>
<keyword evidence="2" id="KW-0479">Metal-binding</keyword>
<dbReference type="Pfam" id="PF12797">
    <property type="entry name" value="Fer4_2"/>
    <property type="match status" value="1"/>
</dbReference>
<dbReference type="PANTHER" id="PTHR43687">
    <property type="entry name" value="ADENYLYLSULFATE REDUCTASE, BETA SUBUNIT"/>
    <property type="match status" value="1"/>
</dbReference>
<gene>
    <name evidence="6" type="ORF">DSOL_1138</name>
</gene>
<evidence type="ECO:0000313" key="7">
    <source>
        <dbReference type="Proteomes" id="UP000186102"/>
    </source>
</evidence>
<dbReference type="InterPro" id="IPR017896">
    <property type="entry name" value="4Fe4S_Fe-S-bd"/>
</dbReference>
<dbReference type="GO" id="GO:0046872">
    <property type="term" value="F:metal ion binding"/>
    <property type="evidence" value="ECO:0007669"/>
    <property type="project" value="UniProtKB-KW"/>
</dbReference>
<dbReference type="GO" id="GO:0051539">
    <property type="term" value="F:4 iron, 4 sulfur cluster binding"/>
    <property type="evidence" value="ECO:0007669"/>
    <property type="project" value="UniProtKB-KW"/>
</dbReference>
<keyword evidence="1" id="KW-0004">4Fe-4S</keyword>
<protein>
    <submittedName>
        <fullName evidence="6">Ferredoxin</fullName>
    </submittedName>
</protein>
<evidence type="ECO:0000256" key="2">
    <source>
        <dbReference type="ARBA" id="ARBA00022723"/>
    </source>
</evidence>
<dbReference type="SUPFAM" id="SSF54862">
    <property type="entry name" value="4Fe-4S ferredoxins"/>
    <property type="match status" value="1"/>
</dbReference>
<keyword evidence="4" id="KW-0411">Iron-sulfur</keyword>
<proteinExistence type="predicted"/>
<accession>A0A1Q8R0A7</accession>
<dbReference type="AlphaFoldDB" id="A0A1Q8R0A7"/>
<evidence type="ECO:0000256" key="1">
    <source>
        <dbReference type="ARBA" id="ARBA00022485"/>
    </source>
</evidence>
<dbReference type="STRING" id="1888891.DSOL_1138"/>
<comment type="caution">
    <text evidence="6">The sequence shown here is derived from an EMBL/GenBank/DDBJ whole genome shotgun (WGS) entry which is preliminary data.</text>
</comment>
<evidence type="ECO:0000256" key="4">
    <source>
        <dbReference type="ARBA" id="ARBA00023014"/>
    </source>
</evidence>
<evidence type="ECO:0000313" key="6">
    <source>
        <dbReference type="EMBL" id="OLN33027.1"/>
    </source>
</evidence>
<dbReference type="Proteomes" id="UP000186102">
    <property type="component" value="Unassembled WGS sequence"/>
</dbReference>
<dbReference type="OrthoDB" id="9813995at2"/>
<evidence type="ECO:0000259" key="5">
    <source>
        <dbReference type="PROSITE" id="PS51379"/>
    </source>
</evidence>
<feature type="domain" description="4Fe-4S ferredoxin-type" evidence="5">
    <location>
        <begin position="5"/>
        <end position="34"/>
    </location>
</feature>
<dbReference type="PROSITE" id="PS51379">
    <property type="entry name" value="4FE4S_FER_2"/>
    <property type="match status" value="2"/>
</dbReference>
<dbReference type="RefSeq" id="WP_075363877.1">
    <property type="nucleotide sequence ID" value="NZ_MLBF01000005.1"/>
</dbReference>
<evidence type="ECO:0000256" key="3">
    <source>
        <dbReference type="ARBA" id="ARBA00023004"/>
    </source>
</evidence>
<dbReference type="InterPro" id="IPR050572">
    <property type="entry name" value="Fe-S_Ferredoxin"/>
</dbReference>
<dbReference type="Gene3D" id="3.30.70.20">
    <property type="match status" value="1"/>
</dbReference>
<dbReference type="EMBL" id="MLBF01000005">
    <property type="protein sequence ID" value="OLN33027.1"/>
    <property type="molecule type" value="Genomic_DNA"/>
</dbReference>
<keyword evidence="3" id="KW-0408">Iron</keyword>
<organism evidence="6 7">
    <name type="scientific">Desulfosporosinus metallidurans</name>
    <dbReference type="NCBI Taxonomy" id="1888891"/>
    <lineage>
        <taxon>Bacteria</taxon>
        <taxon>Bacillati</taxon>
        <taxon>Bacillota</taxon>
        <taxon>Clostridia</taxon>
        <taxon>Eubacteriales</taxon>
        <taxon>Desulfitobacteriaceae</taxon>
        <taxon>Desulfosporosinus</taxon>
    </lineage>
</organism>
<name>A0A1Q8R0A7_9FIRM</name>
<sequence>MTTNWYPIINYENCIECGACINKCSHGVYDKESAKPMVIYPDGCIDRCTGCQALCPAEAIQYYGDTGGPKTTCSCGC</sequence>
<feature type="domain" description="4Fe-4S ferredoxin-type" evidence="5">
    <location>
        <begin position="35"/>
        <end position="65"/>
    </location>
</feature>
<reference evidence="6 7" key="1">
    <citation type="submission" date="2016-09" db="EMBL/GenBank/DDBJ databases">
        <title>Complete genome of Desulfosporosinus sp. OL.</title>
        <authorList>
            <person name="Mardanov A."/>
            <person name="Beletsky A."/>
            <person name="Panova A."/>
            <person name="Karnachuk O."/>
            <person name="Ravin N."/>
        </authorList>
    </citation>
    <scope>NUCLEOTIDE SEQUENCE [LARGE SCALE GENOMIC DNA]</scope>
    <source>
        <strain evidence="6 7">OL</strain>
    </source>
</reference>
<dbReference type="PANTHER" id="PTHR43687:SF1">
    <property type="entry name" value="FERREDOXIN III"/>
    <property type="match status" value="1"/>
</dbReference>